<dbReference type="EMBL" id="JAWRVI010000002">
    <property type="protein sequence ID" value="KAK4094971.1"/>
    <property type="molecule type" value="Genomic_DNA"/>
</dbReference>
<reference evidence="3" key="1">
    <citation type="submission" date="2015-05" db="EMBL/GenBank/DDBJ databases">
        <authorList>
            <person name="Wang D.B."/>
            <person name="Wang M."/>
        </authorList>
    </citation>
    <scope>NUCLEOTIDE SEQUENCE</scope>
    <source>
        <strain evidence="3">36-1</strain>
    </source>
</reference>
<gene>
    <name evidence="3" type="ORF">PCL_09407</name>
    <name evidence="2" type="ORF">Purlil1_667</name>
</gene>
<sequence>MTEHHHHPPQHRRHFCIAEDSVGTGGATTTGASDVALGRQADSIGIMLSRLRTPEEDASPGTGQTETIAGDGRAWDMEPQKAPVPSSRGWAISGEALRRDACMRNVASHQQQEQQYQQAAATHRAMGGLRGREISAPAGAALAGSALFLNPGIL</sequence>
<name>A0A2U3EHZ3_PURLI</name>
<protein>
    <submittedName>
        <fullName evidence="3">Uncharacterized protein</fullName>
    </submittedName>
</protein>
<accession>A0A2U3EHZ3</accession>
<dbReference type="EMBL" id="LCWV01000004">
    <property type="protein sequence ID" value="PWI74131.1"/>
    <property type="molecule type" value="Genomic_DNA"/>
</dbReference>
<dbReference type="Proteomes" id="UP000245956">
    <property type="component" value="Unassembled WGS sequence"/>
</dbReference>
<reference evidence="2" key="3">
    <citation type="submission" date="2023-11" db="EMBL/GenBank/DDBJ databases">
        <authorList>
            <person name="Beijen E."/>
            <person name="Ohm R.A."/>
        </authorList>
    </citation>
    <scope>NUCLEOTIDE SEQUENCE</scope>
    <source>
        <strain evidence="2">CBS 150709</strain>
    </source>
</reference>
<keyword evidence="5" id="KW-1185">Reference proteome</keyword>
<evidence type="ECO:0000313" key="5">
    <source>
        <dbReference type="Proteomes" id="UP001287286"/>
    </source>
</evidence>
<organism evidence="3 4">
    <name type="scientific">Purpureocillium lilacinum</name>
    <name type="common">Paecilomyces lilacinus</name>
    <dbReference type="NCBI Taxonomy" id="33203"/>
    <lineage>
        <taxon>Eukaryota</taxon>
        <taxon>Fungi</taxon>
        <taxon>Dikarya</taxon>
        <taxon>Ascomycota</taxon>
        <taxon>Pezizomycotina</taxon>
        <taxon>Sordariomycetes</taxon>
        <taxon>Hypocreomycetidae</taxon>
        <taxon>Hypocreales</taxon>
        <taxon>Ophiocordycipitaceae</taxon>
        <taxon>Purpureocillium</taxon>
    </lineage>
</organism>
<evidence type="ECO:0000313" key="3">
    <source>
        <dbReference type="EMBL" id="PWI74131.1"/>
    </source>
</evidence>
<proteinExistence type="predicted"/>
<evidence type="ECO:0000256" key="1">
    <source>
        <dbReference type="SAM" id="MobiDB-lite"/>
    </source>
</evidence>
<comment type="caution">
    <text evidence="3">The sequence shown here is derived from an EMBL/GenBank/DDBJ whole genome shotgun (WGS) entry which is preliminary data.</text>
</comment>
<evidence type="ECO:0000313" key="2">
    <source>
        <dbReference type="EMBL" id="KAK4094971.1"/>
    </source>
</evidence>
<dbReference type="AlphaFoldDB" id="A0A2U3EHZ3"/>
<reference evidence="3 4" key="2">
    <citation type="journal article" date="2016" name="Front. Microbiol.">
        <title>Genome and transcriptome sequences reveal the specific parasitism of the nematophagous Purpureocillium lilacinum 36-1.</title>
        <authorList>
            <person name="Xie J."/>
            <person name="Li S."/>
            <person name="Mo C."/>
            <person name="Xiao X."/>
            <person name="Peng D."/>
            <person name="Wang G."/>
            <person name="Xiao Y."/>
        </authorList>
    </citation>
    <scope>NUCLEOTIDE SEQUENCE [LARGE SCALE GENOMIC DNA]</scope>
    <source>
        <strain evidence="3 4">36-1</strain>
    </source>
</reference>
<feature type="region of interest" description="Disordered" evidence="1">
    <location>
        <begin position="53"/>
        <end position="90"/>
    </location>
</feature>
<reference evidence="2 5" key="4">
    <citation type="journal article" date="2024" name="Microbiol. Resour. Announc.">
        <title>Genome annotations for the ascomycete fungi Trichoderma harzianum, Trichoderma aggressivum, and Purpureocillium lilacinum.</title>
        <authorList>
            <person name="Beijen E.P.W."/>
            <person name="Ohm R.A."/>
        </authorList>
    </citation>
    <scope>NUCLEOTIDE SEQUENCE [LARGE SCALE GENOMIC DNA]</scope>
    <source>
        <strain evidence="2 5">CBS 150709</strain>
    </source>
</reference>
<evidence type="ECO:0000313" key="4">
    <source>
        <dbReference type="Proteomes" id="UP000245956"/>
    </source>
</evidence>
<dbReference type="Proteomes" id="UP001287286">
    <property type="component" value="Unassembled WGS sequence"/>
</dbReference>